<evidence type="ECO:0000313" key="3">
    <source>
        <dbReference type="EMBL" id="GHE06674.1"/>
    </source>
</evidence>
<dbReference type="GO" id="GO:0015074">
    <property type="term" value="P:DNA integration"/>
    <property type="evidence" value="ECO:0007669"/>
    <property type="project" value="InterPro"/>
</dbReference>
<dbReference type="Proteomes" id="UP000634647">
    <property type="component" value="Unassembled WGS sequence"/>
</dbReference>
<reference evidence="3" key="2">
    <citation type="submission" date="2023-06" db="EMBL/GenBank/DDBJ databases">
        <authorList>
            <person name="Sun Q."/>
            <person name="Zhou Y."/>
        </authorList>
    </citation>
    <scope>NUCLEOTIDE SEQUENCE</scope>
    <source>
        <strain evidence="3">CGMCC 1.10859</strain>
    </source>
</reference>
<dbReference type="InterPro" id="IPR050900">
    <property type="entry name" value="Transposase_IS3/IS150/IS904"/>
</dbReference>
<sequence length="100" mass="10702">MDQSRSNGPLLDLFSRRIVGWSMKADRDAALVMDALMMAVWRRGKADALLHHSDQGSQGGFNRPSQHPVIGGVDDDGKTEVGALDAMQIILARSAASLAA</sequence>
<evidence type="ECO:0000259" key="2">
    <source>
        <dbReference type="Pfam" id="PF00665"/>
    </source>
</evidence>
<protein>
    <recommendedName>
        <fullName evidence="2">Integrase catalytic domain-containing protein</fullName>
    </recommendedName>
</protein>
<name>A0AAN4UYL9_9RHOB</name>
<dbReference type="EMBL" id="BNAB01000065">
    <property type="protein sequence ID" value="GHE06674.1"/>
    <property type="molecule type" value="Genomic_DNA"/>
</dbReference>
<dbReference type="PANTHER" id="PTHR46889">
    <property type="entry name" value="TRANSPOSASE INSF FOR INSERTION SEQUENCE IS3B-RELATED"/>
    <property type="match status" value="1"/>
</dbReference>
<evidence type="ECO:0000313" key="4">
    <source>
        <dbReference type="Proteomes" id="UP000634647"/>
    </source>
</evidence>
<accession>A0AAN4UYL9</accession>
<evidence type="ECO:0000256" key="1">
    <source>
        <dbReference type="SAM" id="MobiDB-lite"/>
    </source>
</evidence>
<comment type="caution">
    <text evidence="3">The sequence shown here is derived from an EMBL/GenBank/DDBJ whole genome shotgun (WGS) entry which is preliminary data.</text>
</comment>
<dbReference type="InterPro" id="IPR012337">
    <property type="entry name" value="RNaseH-like_sf"/>
</dbReference>
<dbReference type="PANTHER" id="PTHR46889:SF4">
    <property type="entry name" value="TRANSPOSASE INSO FOR INSERTION SEQUENCE ELEMENT IS911B-RELATED"/>
    <property type="match status" value="1"/>
</dbReference>
<proteinExistence type="predicted"/>
<dbReference type="GO" id="GO:0003676">
    <property type="term" value="F:nucleic acid binding"/>
    <property type="evidence" value="ECO:0007669"/>
    <property type="project" value="InterPro"/>
</dbReference>
<dbReference type="AlphaFoldDB" id="A0AAN4UYL9"/>
<gene>
    <name evidence="3" type="ORF">GCM10008024_41470</name>
</gene>
<feature type="region of interest" description="Disordered" evidence="1">
    <location>
        <begin position="52"/>
        <end position="75"/>
    </location>
</feature>
<organism evidence="3 4">
    <name type="scientific">Allgaiera indica</name>
    <dbReference type="NCBI Taxonomy" id="765699"/>
    <lineage>
        <taxon>Bacteria</taxon>
        <taxon>Pseudomonadati</taxon>
        <taxon>Pseudomonadota</taxon>
        <taxon>Alphaproteobacteria</taxon>
        <taxon>Rhodobacterales</taxon>
        <taxon>Paracoccaceae</taxon>
        <taxon>Allgaiera</taxon>
    </lineage>
</organism>
<dbReference type="InterPro" id="IPR001584">
    <property type="entry name" value="Integrase_cat-core"/>
</dbReference>
<reference evidence="3" key="1">
    <citation type="journal article" date="2014" name="Int. J. Syst. Evol. Microbiol.">
        <title>Complete genome sequence of Corynebacterium casei LMG S-19264T (=DSM 44701T), isolated from a smear-ripened cheese.</title>
        <authorList>
            <consortium name="US DOE Joint Genome Institute (JGI-PGF)"/>
            <person name="Walter F."/>
            <person name="Albersmeier A."/>
            <person name="Kalinowski J."/>
            <person name="Ruckert C."/>
        </authorList>
    </citation>
    <scope>NUCLEOTIDE SEQUENCE</scope>
    <source>
        <strain evidence="3">CGMCC 1.10859</strain>
    </source>
</reference>
<dbReference type="SUPFAM" id="SSF53098">
    <property type="entry name" value="Ribonuclease H-like"/>
    <property type="match status" value="1"/>
</dbReference>
<feature type="domain" description="Integrase catalytic" evidence="2">
    <location>
        <begin position="10"/>
        <end position="58"/>
    </location>
</feature>
<dbReference type="Pfam" id="PF00665">
    <property type="entry name" value="rve"/>
    <property type="match status" value="1"/>
</dbReference>
<dbReference type="InterPro" id="IPR036397">
    <property type="entry name" value="RNaseH_sf"/>
</dbReference>
<dbReference type="Gene3D" id="3.30.420.10">
    <property type="entry name" value="Ribonuclease H-like superfamily/Ribonuclease H"/>
    <property type="match status" value="1"/>
</dbReference>